<sequence length="321" mass="35117">MGRLSRSSVIPAAPIEIVHSAPGSAPSDDAFGLLYRPGVLHAWVIDGATSVSARPNKVLPHLSDAGWFARALSRELTTCLRHGELTDGALGRALSYLRDRFVARAGPNLDHHDFPVAAMTYLRVSRDGARYVVDSLEFADCFHLTVPSARTRPSPAFPLPPPLPKIGLPETGPMIERMRQRRDAQVRDLSSTAVTIDAASVVRGHRSRRLVDMESDIILGSDGYARVWTEYALQTQAAAMADLTQFGAARGLHKLRTWERANLGHGRSPKAADDVTVLRFRLGAPTGRGHVVRNRTSMIWRATPMGHVEAQHLLPADDLRA</sequence>
<dbReference type="AlphaFoldDB" id="A0A2R8BWJ1"/>
<reference evidence="1 2" key="1">
    <citation type="submission" date="2018-03" db="EMBL/GenBank/DDBJ databases">
        <authorList>
            <person name="Keele B.F."/>
        </authorList>
    </citation>
    <scope>NUCLEOTIDE SEQUENCE [LARGE SCALE GENOMIC DNA]</scope>
    <source>
        <strain evidence="1 2">CECT 8504</strain>
    </source>
</reference>
<protein>
    <submittedName>
        <fullName evidence="1">Uncharacterized protein</fullName>
    </submittedName>
</protein>
<dbReference type="Proteomes" id="UP000244912">
    <property type="component" value="Unassembled WGS sequence"/>
</dbReference>
<dbReference type="EMBL" id="ONZF01000004">
    <property type="protein sequence ID" value="SPJ24529.1"/>
    <property type="molecule type" value="Genomic_DNA"/>
</dbReference>
<dbReference type="RefSeq" id="WP_108894348.1">
    <property type="nucleotide sequence ID" value="NZ_ONZF01000004.1"/>
</dbReference>
<evidence type="ECO:0000313" key="1">
    <source>
        <dbReference type="EMBL" id="SPJ24529.1"/>
    </source>
</evidence>
<dbReference type="OrthoDB" id="1755431at2"/>
<organism evidence="1 2">
    <name type="scientific">Palleronia abyssalis</name>
    <dbReference type="NCBI Taxonomy" id="1501240"/>
    <lineage>
        <taxon>Bacteria</taxon>
        <taxon>Pseudomonadati</taxon>
        <taxon>Pseudomonadota</taxon>
        <taxon>Alphaproteobacteria</taxon>
        <taxon>Rhodobacterales</taxon>
        <taxon>Roseobacteraceae</taxon>
        <taxon>Palleronia</taxon>
    </lineage>
</organism>
<name>A0A2R8BWJ1_9RHOB</name>
<gene>
    <name evidence="1" type="ORF">PAA8504_02362</name>
</gene>
<accession>A0A2R8BWJ1</accession>
<keyword evidence="2" id="KW-1185">Reference proteome</keyword>
<proteinExistence type="predicted"/>
<evidence type="ECO:0000313" key="2">
    <source>
        <dbReference type="Proteomes" id="UP000244912"/>
    </source>
</evidence>